<dbReference type="RefSeq" id="XP_023462252.1">
    <property type="nucleotide sequence ID" value="XM_023615629.1"/>
</dbReference>
<dbReference type="Proteomes" id="UP000242254">
    <property type="component" value="Unassembled WGS sequence"/>
</dbReference>
<feature type="compositionally biased region" description="Basic and acidic residues" evidence="1">
    <location>
        <begin position="622"/>
        <end position="632"/>
    </location>
</feature>
<feature type="transmembrane region" description="Helical" evidence="2">
    <location>
        <begin position="46"/>
        <end position="64"/>
    </location>
</feature>
<feature type="compositionally biased region" description="Pro residues" evidence="1">
    <location>
        <begin position="634"/>
        <end position="646"/>
    </location>
</feature>
<evidence type="ECO:0000313" key="4">
    <source>
        <dbReference type="Proteomes" id="UP000242254"/>
    </source>
</evidence>
<keyword evidence="2" id="KW-1133">Transmembrane helix</keyword>
<gene>
    <name evidence="3" type="ORF">RHIMIDRAFT_73969</name>
</gene>
<protein>
    <submittedName>
        <fullName evidence="3">Uncharacterized protein</fullName>
    </submittedName>
</protein>
<feature type="transmembrane region" description="Helical" evidence="2">
    <location>
        <begin position="6"/>
        <end position="25"/>
    </location>
</feature>
<sequence>MPCTDLLCFLERMVSFAYLYIWYTYRVWTTDRFSCLHPKRFRQGELKSIVTLLILFMIPFQLFYDITSVKIKYEEGFANVLGHIFTKPELMWTKADQNLVIPTEYSLCIGFSLQTGTLVLLQCFWNYLANSVAKASFMSSKEFMFYIFWTFTSFIIFPVLQYNFSRDIYEPTYKEIMPEMVYGIELFIVGCLGVVSHFRFKKLLNSSRDTTNGRSIIQKIRYFQEVNKVLSTVLFGHGTLLTILSCDGLTGKKTLNAHKFSADFFICNINMCAVITWFCMILIFHPKHNTNPNGSAGDEDAYGDGHTPLNNNSGISSTYGQATTLVIGNSQASSDCMSYSKGSIHPLSKSGNCPNYDSGFHFGPLPIPPDNNSPDFNNRNNTSFSSTAPSMTTLVSQSAANYGSQGKGRSKGYNHLDYYEVPLTVDDTSIMATPLQPTPSKQSHLHSEKIQRPQVSVESIPKNNNYASPNDEYIPPPLSPARKGREISTITQTRSELARRKYSHSMTPSSCNEDMSDFGASPYPMPDVTDLSEKTQYQMMNGSMEGIPGIGDQVDDYHHHSMSYKKTSSFQPQRYHDDAMLSSFRDFGPPPISPLLTMDGEMAKYQSYSKQSSSSTLQSFGVKEDANSRKFDLLPPPPSSLPPPPL</sequence>
<feature type="compositionally biased region" description="Low complexity" evidence="1">
    <location>
        <begin position="605"/>
        <end position="615"/>
    </location>
</feature>
<evidence type="ECO:0000256" key="2">
    <source>
        <dbReference type="SAM" id="Phobius"/>
    </source>
</evidence>
<keyword evidence="2" id="KW-0812">Transmembrane</keyword>
<feature type="transmembrane region" description="Helical" evidence="2">
    <location>
        <begin position="262"/>
        <end position="284"/>
    </location>
</feature>
<dbReference type="EMBL" id="KZ303864">
    <property type="protein sequence ID" value="PHZ08544.1"/>
    <property type="molecule type" value="Genomic_DNA"/>
</dbReference>
<feature type="compositionally biased region" description="Low complexity" evidence="1">
    <location>
        <begin position="372"/>
        <end position="387"/>
    </location>
</feature>
<dbReference type="STRING" id="1340429.A0A2G4SIE1"/>
<organism evidence="3 4">
    <name type="scientific">Rhizopus microsporus ATCC 52813</name>
    <dbReference type="NCBI Taxonomy" id="1340429"/>
    <lineage>
        <taxon>Eukaryota</taxon>
        <taxon>Fungi</taxon>
        <taxon>Fungi incertae sedis</taxon>
        <taxon>Mucoromycota</taxon>
        <taxon>Mucoromycotina</taxon>
        <taxon>Mucoromycetes</taxon>
        <taxon>Mucorales</taxon>
        <taxon>Mucorineae</taxon>
        <taxon>Rhizopodaceae</taxon>
        <taxon>Rhizopus</taxon>
    </lineage>
</organism>
<feature type="region of interest" description="Disordered" evidence="1">
    <location>
        <begin position="605"/>
        <end position="646"/>
    </location>
</feature>
<feature type="region of interest" description="Disordered" evidence="1">
    <location>
        <begin position="464"/>
        <end position="485"/>
    </location>
</feature>
<feature type="transmembrane region" description="Helical" evidence="2">
    <location>
        <begin position="180"/>
        <end position="198"/>
    </location>
</feature>
<keyword evidence="2" id="KW-0472">Membrane</keyword>
<feature type="transmembrane region" description="Helical" evidence="2">
    <location>
        <begin position="143"/>
        <end position="160"/>
    </location>
</feature>
<reference evidence="3 4" key="1">
    <citation type="journal article" date="2016" name="Proc. Natl. Acad. Sci. U.S.A.">
        <title>Lipid metabolic changes in an early divergent fungus govern the establishment of a mutualistic symbiosis with endobacteria.</title>
        <authorList>
            <person name="Lastovetsky O.A."/>
            <person name="Gaspar M.L."/>
            <person name="Mondo S.J."/>
            <person name="LaButti K.M."/>
            <person name="Sandor L."/>
            <person name="Grigoriev I.V."/>
            <person name="Henry S.A."/>
            <person name="Pawlowska T.E."/>
        </authorList>
    </citation>
    <scope>NUCLEOTIDE SEQUENCE [LARGE SCALE GENOMIC DNA]</scope>
    <source>
        <strain evidence="3 4">ATCC 52813</strain>
    </source>
</reference>
<evidence type="ECO:0000256" key="1">
    <source>
        <dbReference type="SAM" id="MobiDB-lite"/>
    </source>
</evidence>
<feature type="transmembrane region" description="Helical" evidence="2">
    <location>
        <begin position="109"/>
        <end position="128"/>
    </location>
</feature>
<dbReference type="GeneID" id="35446617"/>
<dbReference type="AlphaFoldDB" id="A0A2G4SIE1"/>
<evidence type="ECO:0000313" key="3">
    <source>
        <dbReference type="EMBL" id="PHZ08544.1"/>
    </source>
</evidence>
<feature type="region of interest" description="Disordered" evidence="1">
    <location>
        <begin position="364"/>
        <end position="388"/>
    </location>
</feature>
<name>A0A2G4SIE1_RHIZD</name>
<proteinExistence type="predicted"/>
<keyword evidence="4" id="KW-1185">Reference proteome</keyword>
<accession>A0A2G4SIE1</accession>